<evidence type="ECO:0000259" key="1">
    <source>
        <dbReference type="Pfam" id="PF13966"/>
    </source>
</evidence>
<gene>
    <name evidence="3" type="ORF">G2W53_026733</name>
</gene>
<dbReference type="InterPro" id="IPR026960">
    <property type="entry name" value="RVT-Znf"/>
</dbReference>
<evidence type="ECO:0000259" key="2">
    <source>
        <dbReference type="Pfam" id="PF14111"/>
    </source>
</evidence>
<reference evidence="3" key="1">
    <citation type="submission" date="2020-09" db="EMBL/GenBank/DDBJ databases">
        <title>Genome-Enabled Discovery of Anthraquinone Biosynthesis in Senna tora.</title>
        <authorList>
            <person name="Kang S.-H."/>
            <person name="Pandey R.P."/>
            <person name="Lee C.-M."/>
            <person name="Sim J.-S."/>
            <person name="Jeong J.-T."/>
            <person name="Choi B.-S."/>
            <person name="Jung M."/>
            <person name="Ginzburg D."/>
            <person name="Zhao K."/>
            <person name="Won S.Y."/>
            <person name="Oh T.-J."/>
            <person name="Yu Y."/>
            <person name="Kim N.-H."/>
            <person name="Lee O.R."/>
            <person name="Lee T.-H."/>
            <person name="Bashyal P."/>
            <person name="Kim T.-S."/>
            <person name="Lee W.-H."/>
            <person name="Kawkins C."/>
            <person name="Kim C.-K."/>
            <person name="Kim J.S."/>
            <person name="Ahn B.O."/>
            <person name="Rhee S.Y."/>
            <person name="Sohng J.K."/>
        </authorList>
    </citation>
    <scope>NUCLEOTIDE SEQUENCE</scope>
    <source>
        <tissue evidence="3">Leaf</tissue>
    </source>
</reference>
<dbReference type="EMBL" id="JAAIUW010000008">
    <property type="protein sequence ID" value="KAF7821278.1"/>
    <property type="molecule type" value="Genomic_DNA"/>
</dbReference>
<feature type="domain" description="DUF4283" evidence="2">
    <location>
        <begin position="46"/>
        <end position="126"/>
    </location>
</feature>
<dbReference type="PANTHER" id="PTHR31286:SF180">
    <property type="entry name" value="OS10G0362600 PROTEIN"/>
    <property type="match status" value="1"/>
</dbReference>
<evidence type="ECO:0000313" key="3">
    <source>
        <dbReference type="EMBL" id="KAF7821278.1"/>
    </source>
</evidence>
<keyword evidence="3" id="KW-0695">RNA-directed DNA polymerase</keyword>
<comment type="caution">
    <text evidence="3">The sequence shown here is derived from an EMBL/GenBank/DDBJ whole genome shotgun (WGS) entry which is preliminary data.</text>
</comment>
<protein>
    <submittedName>
        <fullName evidence="3">Putative ribonuclease H-like domain, reverse transcriptase zinc-binding domain-containing protein</fullName>
    </submittedName>
</protein>
<dbReference type="GO" id="GO:0003964">
    <property type="term" value="F:RNA-directed DNA polymerase activity"/>
    <property type="evidence" value="ECO:0007669"/>
    <property type="project" value="UniProtKB-KW"/>
</dbReference>
<dbReference type="PANTHER" id="PTHR31286">
    <property type="entry name" value="GLYCINE-RICH CELL WALL STRUCTURAL PROTEIN 1.8-LIKE"/>
    <property type="match status" value="1"/>
</dbReference>
<dbReference type="Pfam" id="PF14111">
    <property type="entry name" value="DUF4283"/>
    <property type="match status" value="1"/>
</dbReference>
<keyword evidence="3" id="KW-0548">Nucleotidyltransferase</keyword>
<organism evidence="3 4">
    <name type="scientific">Senna tora</name>
    <dbReference type="NCBI Taxonomy" id="362788"/>
    <lineage>
        <taxon>Eukaryota</taxon>
        <taxon>Viridiplantae</taxon>
        <taxon>Streptophyta</taxon>
        <taxon>Embryophyta</taxon>
        <taxon>Tracheophyta</taxon>
        <taxon>Spermatophyta</taxon>
        <taxon>Magnoliopsida</taxon>
        <taxon>eudicotyledons</taxon>
        <taxon>Gunneridae</taxon>
        <taxon>Pentapetalae</taxon>
        <taxon>rosids</taxon>
        <taxon>fabids</taxon>
        <taxon>Fabales</taxon>
        <taxon>Fabaceae</taxon>
        <taxon>Caesalpinioideae</taxon>
        <taxon>Cassia clade</taxon>
        <taxon>Senna</taxon>
    </lineage>
</organism>
<feature type="domain" description="Reverse transcriptase zinc-binding" evidence="1">
    <location>
        <begin position="493"/>
        <end position="584"/>
    </location>
</feature>
<dbReference type="InterPro" id="IPR025558">
    <property type="entry name" value="DUF4283"/>
</dbReference>
<keyword evidence="3" id="KW-0808">Transferase</keyword>
<dbReference type="Proteomes" id="UP000634136">
    <property type="component" value="Unassembled WGS sequence"/>
</dbReference>
<dbReference type="Pfam" id="PF13966">
    <property type="entry name" value="zf-RVT"/>
    <property type="match status" value="1"/>
</dbReference>
<dbReference type="OrthoDB" id="1433410at2759"/>
<accession>A0A834TFJ6</accession>
<dbReference type="InterPro" id="IPR040256">
    <property type="entry name" value="At4g02000-like"/>
</dbReference>
<name>A0A834TFJ6_9FABA</name>
<proteinExistence type="predicted"/>
<dbReference type="AlphaFoldDB" id="A0A834TFJ6"/>
<keyword evidence="4" id="KW-1185">Reference proteome</keyword>
<sequence length="653" mass="75191">MSCIPVITTAVAARKIRGEGRRWRTKTETELRILVLIDEEDVANGIENHQQVLMGKLISEKLVNRGAMENAFRNIWGQPRGFKVEETGHNLFLFHLKDQDAMNRVLEGGSWSFRNRWLVLSRWKRGLNETDEVFSKGLVNFDLRNCLRKGVNMGNPKDGIHWLDLRYEKIPKYCSKCGHFGHDDDECEIEKNALKKGEIFTSKYLGSWLKAREGGKKVAWVEKNNTQHIENDDGGRRVGMIKKNETEALLERMAKMSMKESTPKLNTHNKGEIEGERNAKNSKGVVMRVENATNSNLIISKISDSEEGKMIEDGEVGRIRTKGTWKKIAREKENTAPIEIHKKRSFIDITNTMNGMVGIEKGDTKKYHLPIWLELQALPSRAIRANNTGKLFRFEKMWTFHDDCENVISENWGPTGAKLGSAPSFTWQSILKGREALELGITRRIGDGNGRWCMDVLRQTFTDCEVEAICSIPYRVRRGDDRWMWKLTSNGVFSVKSAYHALHEQKEPTVASHSNEGPWKTIWRLNIPPTTKLFLWRAVREILPTCTALADRGIDVPRSCMICDEDDESSIHALIGCREVNEFWKKTKLQFVTEWQDETDMMEWFNLALTQWSTKEAELFALAAQRVWYRRNNARVEGTIENLDRVWEGVNNT</sequence>
<evidence type="ECO:0000313" key="4">
    <source>
        <dbReference type="Proteomes" id="UP000634136"/>
    </source>
</evidence>